<dbReference type="AlphaFoldDB" id="A0A183MCI1"/>
<reference evidence="2 3" key="1">
    <citation type="submission" date="2018-11" db="EMBL/GenBank/DDBJ databases">
        <authorList>
            <consortium name="Pathogen Informatics"/>
        </authorList>
    </citation>
    <scope>NUCLEOTIDE SEQUENCE [LARGE SCALE GENOMIC DNA]</scope>
    <source>
        <strain evidence="2 3">Zambia</strain>
    </source>
</reference>
<dbReference type="PANTHER" id="PTHR33327:SF3">
    <property type="entry name" value="RNA-DIRECTED DNA POLYMERASE"/>
    <property type="match status" value="1"/>
</dbReference>
<sequence length="236" mass="26751">MDSSETEGISQDNISAEPHVLNLINLPSFSQLNPRIWFAQVEVQFQRRNIRSQASKYSFVLGLLPTEVASEVSDLIDNIPASNPYDQLKQAIIQLTSLSDEKRLQQLLHECELGDKSPSQLLRHMRQLAGPYKFDDAFLKEIWLQRLPTVVRQILCASNQPLDLESLACMADKILEVTPCTTSYVQTILQTSNEKQTHTIASLTAELDERRAHHERTVASLENKCMTELRNHANSP</sequence>
<dbReference type="InterPro" id="IPR055469">
    <property type="entry name" value="DUF7041"/>
</dbReference>
<accession>A0A183MCI1</accession>
<dbReference type="EMBL" id="UZAI01011057">
    <property type="protein sequence ID" value="VDP08268.1"/>
    <property type="molecule type" value="Genomic_DNA"/>
</dbReference>
<organism evidence="2 3">
    <name type="scientific">Schistosoma margrebowiei</name>
    <dbReference type="NCBI Taxonomy" id="48269"/>
    <lineage>
        <taxon>Eukaryota</taxon>
        <taxon>Metazoa</taxon>
        <taxon>Spiralia</taxon>
        <taxon>Lophotrochozoa</taxon>
        <taxon>Platyhelminthes</taxon>
        <taxon>Trematoda</taxon>
        <taxon>Digenea</taxon>
        <taxon>Strigeidida</taxon>
        <taxon>Schistosomatoidea</taxon>
        <taxon>Schistosomatidae</taxon>
        <taxon>Schistosoma</taxon>
    </lineage>
</organism>
<evidence type="ECO:0000259" key="1">
    <source>
        <dbReference type="Pfam" id="PF23055"/>
    </source>
</evidence>
<dbReference type="STRING" id="48269.A0A183MCI1"/>
<feature type="domain" description="DUF7041" evidence="1">
    <location>
        <begin position="26"/>
        <end position="108"/>
    </location>
</feature>
<protein>
    <recommendedName>
        <fullName evidence="1">DUF7041 domain-containing protein</fullName>
    </recommendedName>
</protein>
<dbReference type="Proteomes" id="UP000277204">
    <property type="component" value="Unassembled WGS sequence"/>
</dbReference>
<evidence type="ECO:0000313" key="2">
    <source>
        <dbReference type="EMBL" id="VDP08268.1"/>
    </source>
</evidence>
<keyword evidence="3" id="KW-1185">Reference proteome</keyword>
<proteinExistence type="predicted"/>
<gene>
    <name evidence="2" type="ORF">SMRZ_LOCUS13756</name>
</gene>
<dbReference type="Pfam" id="PF23055">
    <property type="entry name" value="DUF7041"/>
    <property type="match status" value="1"/>
</dbReference>
<dbReference type="PANTHER" id="PTHR33327">
    <property type="entry name" value="ENDONUCLEASE"/>
    <property type="match status" value="1"/>
</dbReference>
<evidence type="ECO:0000313" key="3">
    <source>
        <dbReference type="Proteomes" id="UP000277204"/>
    </source>
</evidence>
<name>A0A183MCI1_9TREM</name>